<reference evidence="1 2" key="1">
    <citation type="journal article" date="2015" name="Int. J. Syst. Evol. Microbiol.">
        <title>Carboxylicivirga linearis sp. nov., isolated from a sea cucumber culture pond.</title>
        <authorList>
            <person name="Wang F.Q."/>
            <person name="Zhou Y.X."/>
            <person name="Lin X.Z."/>
            <person name="Chen G.J."/>
            <person name="Du Z.J."/>
        </authorList>
    </citation>
    <scope>NUCLEOTIDE SEQUENCE [LARGE SCALE GENOMIC DNA]</scope>
    <source>
        <strain evidence="1 2">FB218</strain>
    </source>
</reference>
<dbReference type="EMBL" id="JAGUCO010000004">
    <property type="protein sequence ID" value="MBS2098153.1"/>
    <property type="molecule type" value="Genomic_DNA"/>
</dbReference>
<evidence type="ECO:0000313" key="2">
    <source>
        <dbReference type="Proteomes" id="UP000708576"/>
    </source>
</evidence>
<keyword evidence="2" id="KW-1185">Reference proteome</keyword>
<evidence type="ECO:0000313" key="1">
    <source>
        <dbReference type="EMBL" id="MBS2098153.1"/>
    </source>
</evidence>
<accession>A0ABS5JTK0</accession>
<organism evidence="1 2">
    <name type="scientific">Carboxylicivirga linearis</name>
    <dbReference type="NCBI Taxonomy" id="1628157"/>
    <lineage>
        <taxon>Bacteria</taxon>
        <taxon>Pseudomonadati</taxon>
        <taxon>Bacteroidota</taxon>
        <taxon>Bacteroidia</taxon>
        <taxon>Marinilabiliales</taxon>
        <taxon>Marinilabiliaceae</taxon>
        <taxon>Carboxylicivirga</taxon>
    </lineage>
</organism>
<sequence length="172" mass="20253">MNNHNQSNIILVKNSLVKPGQTTDLEKRFLKSINLFSDNELITALCMQYSMLSDKYRNELIEQIHKRSLSKRKVRRLYNTKKFYKDLNSEDCPCCESSQHVIIRKNKVSFCLVCGYNIKLDNPKSYLNRLKWKMGVYRQRKLSLNEVEKLLFQTPSHTSTLKDLESSHKGTF</sequence>
<comment type="caution">
    <text evidence="1">The sequence shown here is derived from an EMBL/GenBank/DDBJ whole genome shotgun (WGS) entry which is preliminary data.</text>
</comment>
<dbReference type="Proteomes" id="UP000708576">
    <property type="component" value="Unassembled WGS sequence"/>
</dbReference>
<dbReference type="RefSeq" id="WP_212215399.1">
    <property type="nucleotide sequence ID" value="NZ_JAGUCO010000004.1"/>
</dbReference>
<protein>
    <submittedName>
        <fullName evidence="1">Uncharacterized protein</fullName>
    </submittedName>
</protein>
<name>A0ABS5JTK0_9BACT</name>
<gene>
    <name evidence="1" type="ORF">KEM10_07655</name>
</gene>
<proteinExistence type="predicted"/>